<dbReference type="SMART" id="SM00052">
    <property type="entry name" value="EAL"/>
    <property type="match status" value="1"/>
</dbReference>
<organism evidence="2 3">
    <name type="scientific">Neorhizobium huautlense</name>
    <dbReference type="NCBI Taxonomy" id="67774"/>
    <lineage>
        <taxon>Bacteria</taxon>
        <taxon>Pseudomonadati</taxon>
        <taxon>Pseudomonadota</taxon>
        <taxon>Alphaproteobacteria</taxon>
        <taxon>Hyphomicrobiales</taxon>
        <taxon>Rhizobiaceae</taxon>
        <taxon>Rhizobium/Agrobacterium group</taxon>
        <taxon>Neorhizobium</taxon>
    </lineage>
</organism>
<dbReference type="CDD" id="cd01948">
    <property type="entry name" value="EAL"/>
    <property type="match status" value="1"/>
</dbReference>
<dbReference type="Pfam" id="PF00563">
    <property type="entry name" value="EAL"/>
    <property type="match status" value="1"/>
</dbReference>
<dbReference type="SUPFAM" id="SSF141868">
    <property type="entry name" value="EAL domain-like"/>
    <property type="match status" value="1"/>
</dbReference>
<evidence type="ECO:0000313" key="2">
    <source>
        <dbReference type="EMBL" id="MDP9838617.1"/>
    </source>
</evidence>
<dbReference type="InterPro" id="IPR001633">
    <property type="entry name" value="EAL_dom"/>
</dbReference>
<dbReference type="RefSeq" id="WP_306836699.1">
    <property type="nucleotide sequence ID" value="NZ_JAUSRF010000011.1"/>
</dbReference>
<proteinExistence type="predicted"/>
<dbReference type="PANTHER" id="PTHR33121:SF70">
    <property type="entry name" value="SIGNALING PROTEIN YKOW"/>
    <property type="match status" value="1"/>
</dbReference>
<feature type="domain" description="EAL" evidence="1">
    <location>
        <begin position="1"/>
        <end position="214"/>
    </location>
</feature>
<reference evidence="2 3" key="1">
    <citation type="submission" date="2023-07" db="EMBL/GenBank/DDBJ databases">
        <title>Sorghum-associated microbial communities from plants grown in Nebraska, USA.</title>
        <authorList>
            <person name="Schachtman D."/>
        </authorList>
    </citation>
    <scope>NUCLEOTIDE SEQUENCE [LARGE SCALE GENOMIC DNA]</scope>
    <source>
        <strain evidence="2 3">DS1307</strain>
    </source>
</reference>
<sequence>MFAWRHPRLGLLSPDKFIPIAESSGLIDALGIFILEEACRIGRTKLPDKTIAVNVSPRQLRNPGFADSVLSVLKRNGFAPSCLELELTETALVDSPQQAKETLARLRGYGIRVALDDFGTGYSSLSHLIHFGIDRIKIDRSFVRLLDTQSNGAAVAAAVTSLARNLGIETTAEGVETQGQRDFLVAIGCNDLQGYLFSRPVPAKHLALISFTPQSDRPAYES</sequence>
<evidence type="ECO:0000313" key="3">
    <source>
        <dbReference type="Proteomes" id="UP001241472"/>
    </source>
</evidence>
<dbReference type="Gene3D" id="3.20.20.450">
    <property type="entry name" value="EAL domain"/>
    <property type="match status" value="1"/>
</dbReference>
<dbReference type="InterPro" id="IPR050706">
    <property type="entry name" value="Cyclic-di-GMP_PDE-like"/>
</dbReference>
<accession>A0ABT9PW21</accession>
<dbReference type="PANTHER" id="PTHR33121">
    <property type="entry name" value="CYCLIC DI-GMP PHOSPHODIESTERASE PDEF"/>
    <property type="match status" value="1"/>
</dbReference>
<evidence type="ECO:0000259" key="1">
    <source>
        <dbReference type="PROSITE" id="PS50883"/>
    </source>
</evidence>
<name>A0ABT9PW21_9HYPH</name>
<keyword evidence="3" id="KW-1185">Reference proteome</keyword>
<dbReference type="InterPro" id="IPR035919">
    <property type="entry name" value="EAL_sf"/>
</dbReference>
<comment type="caution">
    <text evidence="2">The sequence shown here is derived from an EMBL/GenBank/DDBJ whole genome shotgun (WGS) entry which is preliminary data.</text>
</comment>
<gene>
    <name evidence="2" type="ORF">J2T09_003389</name>
</gene>
<dbReference type="EMBL" id="JAUSRF010000011">
    <property type="protein sequence ID" value="MDP9838617.1"/>
    <property type="molecule type" value="Genomic_DNA"/>
</dbReference>
<dbReference type="Proteomes" id="UP001241472">
    <property type="component" value="Unassembled WGS sequence"/>
</dbReference>
<protein>
    <submittedName>
        <fullName evidence="2">EAL domain-containing protein (Putative c-di-GMP-specific phosphodiesterase class I)</fullName>
    </submittedName>
</protein>
<dbReference type="PROSITE" id="PS50883">
    <property type="entry name" value="EAL"/>
    <property type="match status" value="1"/>
</dbReference>